<proteinExistence type="predicted"/>
<dbReference type="RefSeq" id="WP_346820206.1">
    <property type="nucleotide sequence ID" value="NZ_JBDKWZ010000003.1"/>
</dbReference>
<comment type="caution">
    <text evidence="1">The sequence shown here is derived from an EMBL/GenBank/DDBJ whole genome shotgun (WGS) entry which is preliminary data.</text>
</comment>
<gene>
    <name evidence="1" type="ORF">AAG747_05845</name>
</gene>
<dbReference type="EMBL" id="JBDKWZ010000003">
    <property type="protein sequence ID" value="MEN7547418.1"/>
    <property type="molecule type" value="Genomic_DNA"/>
</dbReference>
<accession>A0AAW9S0S8</accession>
<reference evidence="1 2" key="1">
    <citation type="submission" date="2024-04" db="EMBL/GenBank/DDBJ databases">
        <title>Novel genus in family Flammeovirgaceae.</title>
        <authorList>
            <person name="Nguyen T.H."/>
            <person name="Vuong T.Q."/>
            <person name="Le H."/>
            <person name="Kim S.-G."/>
        </authorList>
    </citation>
    <scope>NUCLEOTIDE SEQUENCE [LARGE SCALE GENOMIC DNA]</scope>
    <source>
        <strain evidence="1 2">JCM 23209</strain>
    </source>
</reference>
<dbReference type="Proteomes" id="UP001403385">
    <property type="component" value="Unassembled WGS sequence"/>
</dbReference>
<keyword evidence="2" id="KW-1185">Reference proteome</keyword>
<evidence type="ECO:0000313" key="1">
    <source>
        <dbReference type="EMBL" id="MEN7547418.1"/>
    </source>
</evidence>
<protein>
    <submittedName>
        <fullName evidence="1">Uncharacterized protein</fullName>
    </submittedName>
</protein>
<evidence type="ECO:0000313" key="2">
    <source>
        <dbReference type="Proteomes" id="UP001403385"/>
    </source>
</evidence>
<sequence>MYNEAQIYRLDFALHQGQKAYNNFNPSLEKLKKPLRNFKGTEKAVSKPLLLQLSNNYQADFQAAES</sequence>
<dbReference type="AlphaFoldDB" id="A0AAW9S0S8"/>
<name>A0AAW9S0S8_9BACT</name>
<organism evidence="1 2">
    <name type="scientific">Rapidithrix thailandica</name>
    <dbReference type="NCBI Taxonomy" id="413964"/>
    <lineage>
        <taxon>Bacteria</taxon>
        <taxon>Pseudomonadati</taxon>
        <taxon>Bacteroidota</taxon>
        <taxon>Cytophagia</taxon>
        <taxon>Cytophagales</taxon>
        <taxon>Flammeovirgaceae</taxon>
        <taxon>Rapidithrix</taxon>
    </lineage>
</organism>